<dbReference type="PANTHER" id="PTHR22883">
    <property type="entry name" value="ZINC FINGER DHHC DOMAIN CONTAINING PROTEIN"/>
    <property type="match status" value="1"/>
</dbReference>
<dbReference type="STRING" id="559515.M4B537"/>
<dbReference type="HOGENOM" id="CLU_077038_0_0_1"/>
<feature type="transmembrane region" description="Helical" evidence="7">
    <location>
        <begin position="12"/>
        <end position="45"/>
    </location>
</feature>
<dbReference type="EnsemblProtists" id="HpaT801387">
    <property type="protein sequence ID" value="HpaP801387"/>
    <property type="gene ID" value="HpaG801387"/>
</dbReference>
<evidence type="ECO:0000256" key="1">
    <source>
        <dbReference type="ARBA" id="ARBA00004141"/>
    </source>
</evidence>
<sequence>MRPRRSGETSRWFVWDPAGIVIAGFAWVLVFGLLLAVLVSISQWVGLLSLIGVTESIWFTGLFAMCLWSHVVVLISDPGTVPFKLEGTSIFGDNGAEKDDDDVEEVVEEMLLSEFEEWEDDGSLLVYCDECAIYRPSSPWVNNCVGIGNQKAFLLLLLYVTTTSVQAIVLVFTQYATCSRGKYLCGLQNDQFPGKLGGWILAVSTVFGLFCSLMLAMELYNIYQDPLFTLIADQLAARRGGHKSSSTLERHLSVICGTDGMRASWFFPPPERRSLGDKEIVQGFRGHPEDADVGVLDLKCTTQGKPVLSTPVADSKPSGDLVILEDGGVLPALQCKCETEVQRCSAARPKLYCVESVYL</sequence>
<dbReference type="GO" id="GO:0005783">
    <property type="term" value="C:endoplasmic reticulum"/>
    <property type="evidence" value="ECO:0007669"/>
    <property type="project" value="TreeGrafter"/>
</dbReference>
<evidence type="ECO:0000256" key="3">
    <source>
        <dbReference type="ARBA" id="ARBA00022692"/>
    </source>
</evidence>
<protein>
    <recommendedName>
        <fullName evidence="7">Palmitoyltransferase</fullName>
        <ecNumber evidence="7">2.3.1.225</ecNumber>
    </recommendedName>
</protein>
<evidence type="ECO:0000256" key="5">
    <source>
        <dbReference type="ARBA" id="ARBA00023136"/>
    </source>
</evidence>
<feature type="domain" description="Palmitoyltransferase DHHC" evidence="8">
    <location>
        <begin position="138"/>
        <end position="225"/>
    </location>
</feature>
<dbReference type="AlphaFoldDB" id="M4B537"/>
<evidence type="ECO:0000256" key="2">
    <source>
        <dbReference type="ARBA" id="ARBA00022679"/>
    </source>
</evidence>
<evidence type="ECO:0000313" key="9">
    <source>
        <dbReference type="EnsemblProtists" id="HpaP801387"/>
    </source>
</evidence>
<keyword evidence="2 7" id="KW-0808">Transferase</keyword>
<feature type="transmembrane region" description="Helical" evidence="7">
    <location>
        <begin position="196"/>
        <end position="216"/>
    </location>
</feature>
<keyword evidence="6 7" id="KW-0012">Acyltransferase</keyword>
<dbReference type="Pfam" id="PF01529">
    <property type="entry name" value="DHHC"/>
    <property type="match status" value="1"/>
</dbReference>
<comment type="similarity">
    <text evidence="7">Belongs to the DHHC palmitoyltransferase family.</text>
</comment>
<dbReference type="PANTHER" id="PTHR22883:SF147">
    <property type="entry name" value="PALMITOYLTRANSFERASE"/>
    <property type="match status" value="1"/>
</dbReference>
<evidence type="ECO:0000256" key="7">
    <source>
        <dbReference type="RuleBase" id="RU079119"/>
    </source>
</evidence>
<organism evidence="9 10">
    <name type="scientific">Hyaloperonospora arabidopsidis (strain Emoy2)</name>
    <name type="common">Downy mildew agent</name>
    <name type="synonym">Peronospora arabidopsidis</name>
    <dbReference type="NCBI Taxonomy" id="559515"/>
    <lineage>
        <taxon>Eukaryota</taxon>
        <taxon>Sar</taxon>
        <taxon>Stramenopiles</taxon>
        <taxon>Oomycota</taxon>
        <taxon>Peronosporomycetes</taxon>
        <taxon>Peronosporales</taxon>
        <taxon>Peronosporaceae</taxon>
        <taxon>Hyaloperonospora</taxon>
    </lineage>
</organism>
<dbReference type="InterPro" id="IPR039859">
    <property type="entry name" value="PFA4/ZDH16/20/ERF2-like"/>
</dbReference>
<keyword evidence="10" id="KW-1185">Reference proteome</keyword>
<dbReference type="eggNOG" id="KOG1311">
    <property type="taxonomic scope" value="Eukaryota"/>
</dbReference>
<dbReference type="Proteomes" id="UP000011713">
    <property type="component" value="Unassembled WGS sequence"/>
</dbReference>
<comment type="domain">
    <text evidence="7">The DHHC domain is required for palmitoyltransferase activity.</text>
</comment>
<keyword evidence="4 7" id="KW-1133">Transmembrane helix</keyword>
<dbReference type="PROSITE" id="PS50216">
    <property type="entry name" value="DHHC"/>
    <property type="match status" value="1"/>
</dbReference>
<dbReference type="GO" id="GO:0005794">
    <property type="term" value="C:Golgi apparatus"/>
    <property type="evidence" value="ECO:0007669"/>
    <property type="project" value="TreeGrafter"/>
</dbReference>
<keyword evidence="5 7" id="KW-0472">Membrane</keyword>
<comment type="subcellular location">
    <subcellularLocation>
        <location evidence="1">Membrane</location>
        <topology evidence="1">Multi-pass membrane protein</topology>
    </subcellularLocation>
</comment>
<evidence type="ECO:0000256" key="4">
    <source>
        <dbReference type="ARBA" id="ARBA00022989"/>
    </source>
</evidence>
<name>M4B537_HYAAE</name>
<dbReference type="GO" id="GO:0019706">
    <property type="term" value="F:protein-cysteine S-palmitoyltransferase activity"/>
    <property type="evidence" value="ECO:0007669"/>
    <property type="project" value="UniProtKB-EC"/>
</dbReference>
<dbReference type="VEuPathDB" id="FungiDB:HpaG801387"/>
<dbReference type="EC" id="2.3.1.225" evidence="7"/>
<dbReference type="EMBL" id="JH598325">
    <property type="status" value="NOT_ANNOTATED_CDS"/>
    <property type="molecule type" value="Genomic_DNA"/>
</dbReference>
<evidence type="ECO:0000256" key="6">
    <source>
        <dbReference type="ARBA" id="ARBA00023315"/>
    </source>
</evidence>
<keyword evidence="3 7" id="KW-0812">Transmembrane</keyword>
<dbReference type="GO" id="GO:0006612">
    <property type="term" value="P:protein targeting to membrane"/>
    <property type="evidence" value="ECO:0007669"/>
    <property type="project" value="TreeGrafter"/>
</dbReference>
<dbReference type="InParanoid" id="M4B537"/>
<dbReference type="GO" id="GO:0016020">
    <property type="term" value="C:membrane"/>
    <property type="evidence" value="ECO:0007669"/>
    <property type="project" value="UniProtKB-SubCell"/>
</dbReference>
<feature type="transmembrane region" description="Helical" evidence="7">
    <location>
        <begin position="152"/>
        <end position="176"/>
    </location>
</feature>
<feature type="transmembrane region" description="Helical" evidence="7">
    <location>
        <begin position="57"/>
        <end position="75"/>
    </location>
</feature>
<comment type="catalytic activity">
    <reaction evidence="7">
        <text>L-cysteinyl-[protein] + hexadecanoyl-CoA = S-hexadecanoyl-L-cysteinyl-[protein] + CoA</text>
        <dbReference type="Rhea" id="RHEA:36683"/>
        <dbReference type="Rhea" id="RHEA-COMP:10131"/>
        <dbReference type="Rhea" id="RHEA-COMP:11032"/>
        <dbReference type="ChEBI" id="CHEBI:29950"/>
        <dbReference type="ChEBI" id="CHEBI:57287"/>
        <dbReference type="ChEBI" id="CHEBI:57379"/>
        <dbReference type="ChEBI" id="CHEBI:74151"/>
        <dbReference type="EC" id="2.3.1.225"/>
    </reaction>
</comment>
<accession>M4B537</accession>
<evidence type="ECO:0000313" key="10">
    <source>
        <dbReference type="Proteomes" id="UP000011713"/>
    </source>
</evidence>
<dbReference type="OMA" id="QGFRCRP"/>
<evidence type="ECO:0000259" key="8">
    <source>
        <dbReference type="Pfam" id="PF01529"/>
    </source>
</evidence>
<reference evidence="9" key="2">
    <citation type="submission" date="2015-06" db="UniProtKB">
        <authorList>
            <consortium name="EnsemblProtists"/>
        </authorList>
    </citation>
    <scope>IDENTIFICATION</scope>
    <source>
        <strain evidence="9">Emoy2</strain>
    </source>
</reference>
<reference evidence="10" key="1">
    <citation type="journal article" date="2010" name="Science">
        <title>Signatures of adaptation to obligate biotrophy in the Hyaloperonospora arabidopsidis genome.</title>
        <authorList>
            <person name="Baxter L."/>
            <person name="Tripathy S."/>
            <person name="Ishaque N."/>
            <person name="Boot N."/>
            <person name="Cabral A."/>
            <person name="Kemen E."/>
            <person name="Thines M."/>
            <person name="Ah-Fong A."/>
            <person name="Anderson R."/>
            <person name="Badejoko W."/>
            <person name="Bittner-Eddy P."/>
            <person name="Boore J.L."/>
            <person name="Chibucos M.C."/>
            <person name="Coates M."/>
            <person name="Dehal P."/>
            <person name="Delehaunty K."/>
            <person name="Dong S."/>
            <person name="Downton P."/>
            <person name="Dumas B."/>
            <person name="Fabro G."/>
            <person name="Fronick C."/>
            <person name="Fuerstenberg S.I."/>
            <person name="Fulton L."/>
            <person name="Gaulin E."/>
            <person name="Govers F."/>
            <person name="Hughes L."/>
            <person name="Humphray S."/>
            <person name="Jiang R.H."/>
            <person name="Judelson H."/>
            <person name="Kamoun S."/>
            <person name="Kyung K."/>
            <person name="Meijer H."/>
            <person name="Minx P."/>
            <person name="Morris P."/>
            <person name="Nelson J."/>
            <person name="Phuntumart V."/>
            <person name="Qutob D."/>
            <person name="Rehmany A."/>
            <person name="Rougon-Cardoso A."/>
            <person name="Ryden P."/>
            <person name="Torto-Alalibo T."/>
            <person name="Studholme D."/>
            <person name="Wang Y."/>
            <person name="Win J."/>
            <person name="Wood J."/>
            <person name="Clifton S.W."/>
            <person name="Rogers J."/>
            <person name="Van den Ackerveken G."/>
            <person name="Jones J.D."/>
            <person name="McDowell J.M."/>
            <person name="Beynon J."/>
            <person name="Tyler B.M."/>
        </authorList>
    </citation>
    <scope>NUCLEOTIDE SEQUENCE [LARGE SCALE GENOMIC DNA]</scope>
    <source>
        <strain evidence="10">Emoy2</strain>
    </source>
</reference>
<proteinExistence type="inferred from homology"/>
<dbReference type="InterPro" id="IPR001594">
    <property type="entry name" value="Palmitoyltrfase_DHHC"/>
</dbReference>